<dbReference type="InterPro" id="IPR008972">
    <property type="entry name" value="Cupredoxin"/>
</dbReference>
<evidence type="ECO:0000313" key="4">
    <source>
        <dbReference type="Proteomes" id="UP001479436"/>
    </source>
</evidence>
<dbReference type="SUPFAM" id="SSF49503">
    <property type="entry name" value="Cupredoxins"/>
    <property type="match status" value="1"/>
</dbReference>
<accession>A0ABR2WD29</accession>
<dbReference type="Proteomes" id="UP001479436">
    <property type="component" value="Unassembled WGS sequence"/>
</dbReference>
<gene>
    <name evidence="3" type="ORF">K7432_017654</name>
</gene>
<protein>
    <submittedName>
        <fullName evidence="3">Uncharacterized protein</fullName>
    </submittedName>
</protein>
<sequence>MMFKKRSSKSTDQLASSWTYLLLVLLLISLLLPDVSAHRSHGSHSRGRKSRGKHHSSSIAHHNSATTHRSHVTHHRSHVTPHRSPVITRRRYVAPHHSSASTGRKSVNTHRGYVAPHRSSATTGRKSANTHRGYVAPHRSSATTGRKSATTHSRGGSDMKQRLVPQTRLYEVAAIPMPIVMNSWGDFDANGAMFALKENLEHLSNYRDNILGLLSQNSSALPMDPLVKPLVLRCNQGDKLHVKFTNNIQGREVGMHPYLYGYDIKSDGTAVGSNPTSLLNSGQVIEYTWPCLKEGTYLISDGGSYDGSPAGTVVHGLFGAIIVEPRGSLWTDPTTGKPTVDGIHVDIHPYPLNGGCPKRHDFYAEEDQHSHPDCPFREFTLFFQDRVAIQNNRAPTIDPCTGANTTGTPIVNIFNYRSEPMKNRELALWRMIREGKVTNVNGEEQHHSSWLFGDPATPVFRAYAGDPVRFRVVETGVTETHK</sequence>
<feature type="compositionally biased region" description="Basic residues" evidence="1">
    <location>
        <begin position="38"/>
        <end position="56"/>
    </location>
</feature>
<feature type="compositionally biased region" description="Basic residues" evidence="1">
    <location>
        <begin position="68"/>
        <end position="81"/>
    </location>
</feature>
<comment type="caution">
    <text evidence="3">The sequence shown here is derived from an EMBL/GenBank/DDBJ whole genome shotgun (WGS) entry which is preliminary data.</text>
</comment>
<evidence type="ECO:0000256" key="1">
    <source>
        <dbReference type="SAM" id="MobiDB-lite"/>
    </source>
</evidence>
<feature type="compositionally biased region" description="Polar residues" evidence="1">
    <location>
        <begin position="140"/>
        <end position="154"/>
    </location>
</feature>
<organism evidence="3 4">
    <name type="scientific">Basidiobolus ranarum</name>
    <dbReference type="NCBI Taxonomy" id="34480"/>
    <lineage>
        <taxon>Eukaryota</taxon>
        <taxon>Fungi</taxon>
        <taxon>Fungi incertae sedis</taxon>
        <taxon>Zoopagomycota</taxon>
        <taxon>Entomophthoromycotina</taxon>
        <taxon>Basidiobolomycetes</taxon>
        <taxon>Basidiobolales</taxon>
        <taxon>Basidiobolaceae</taxon>
        <taxon>Basidiobolus</taxon>
    </lineage>
</organism>
<dbReference type="EMBL" id="JASJQH010004116">
    <property type="protein sequence ID" value="KAK9759415.1"/>
    <property type="molecule type" value="Genomic_DNA"/>
</dbReference>
<name>A0ABR2WD29_9FUNG</name>
<dbReference type="Gene3D" id="2.60.40.420">
    <property type="entry name" value="Cupredoxins - blue copper proteins"/>
    <property type="match status" value="1"/>
</dbReference>
<proteinExistence type="predicted"/>
<feature type="signal peptide" evidence="2">
    <location>
        <begin position="1"/>
        <end position="37"/>
    </location>
</feature>
<reference evidence="3 4" key="1">
    <citation type="submission" date="2023-04" db="EMBL/GenBank/DDBJ databases">
        <title>Genome of Basidiobolus ranarum AG-B5.</title>
        <authorList>
            <person name="Stajich J.E."/>
            <person name="Carter-House D."/>
            <person name="Gryganskyi A."/>
        </authorList>
    </citation>
    <scope>NUCLEOTIDE SEQUENCE [LARGE SCALE GENOMIC DNA]</scope>
    <source>
        <strain evidence="3 4">AG-B5</strain>
    </source>
</reference>
<evidence type="ECO:0000256" key="2">
    <source>
        <dbReference type="SAM" id="SignalP"/>
    </source>
</evidence>
<feature type="region of interest" description="Disordered" evidence="1">
    <location>
        <begin position="37"/>
        <end position="159"/>
    </location>
</feature>
<evidence type="ECO:0000313" key="3">
    <source>
        <dbReference type="EMBL" id="KAK9759415.1"/>
    </source>
</evidence>
<keyword evidence="4" id="KW-1185">Reference proteome</keyword>
<keyword evidence="2" id="KW-0732">Signal</keyword>
<feature type="chain" id="PRO_5047286734" evidence="2">
    <location>
        <begin position="38"/>
        <end position="482"/>
    </location>
</feature>
<feature type="compositionally biased region" description="Low complexity" evidence="1">
    <location>
        <begin position="57"/>
        <end position="67"/>
    </location>
</feature>